<dbReference type="PANTHER" id="PTHR21494:SF0">
    <property type="entry name" value="ACTIVATING SIGNAL COINTEGRATOR 1 COMPLEX SUBUNIT 2"/>
    <property type="match status" value="1"/>
</dbReference>
<dbReference type="Proteomes" id="UP000242474">
    <property type="component" value="Unassembled WGS sequence"/>
</dbReference>
<feature type="compositionally biased region" description="Basic and acidic residues" evidence="1">
    <location>
        <begin position="640"/>
        <end position="652"/>
    </location>
</feature>
<dbReference type="STRING" id="763665.A0A2G5BHC8"/>
<dbReference type="InterPro" id="IPR003892">
    <property type="entry name" value="CUE"/>
</dbReference>
<dbReference type="EMBL" id="KZ303490">
    <property type="protein sequence ID" value="PIA18426.1"/>
    <property type="molecule type" value="Genomic_DNA"/>
</dbReference>
<protein>
    <recommendedName>
        <fullName evidence="2">CUE domain-containing protein</fullName>
    </recommendedName>
</protein>
<dbReference type="PANTHER" id="PTHR21494">
    <property type="entry name" value="ACTIVATING SIGNAL COINTEGRATOR 1 COMPLEX SUBUNIT 2 ASC-1 COMPLEX SUBUNIT P100"/>
    <property type="match status" value="1"/>
</dbReference>
<evidence type="ECO:0000259" key="2">
    <source>
        <dbReference type="PROSITE" id="PS51140"/>
    </source>
</evidence>
<dbReference type="AlphaFoldDB" id="A0A2G5BHC8"/>
<evidence type="ECO:0000313" key="4">
    <source>
        <dbReference type="Proteomes" id="UP000242474"/>
    </source>
</evidence>
<evidence type="ECO:0000313" key="3">
    <source>
        <dbReference type="EMBL" id="PIA18426.1"/>
    </source>
</evidence>
<feature type="region of interest" description="Disordered" evidence="1">
    <location>
        <begin position="611"/>
        <end position="665"/>
    </location>
</feature>
<proteinExistence type="predicted"/>
<dbReference type="SMART" id="SM00546">
    <property type="entry name" value="CUE"/>
    <property type="match status" value="1"/>
</dbReference>
<dbReference type="InterPro" id="IPR041800">
    <property type="entry name" value="ASCC2_CUE"/>
</dbReference>
<dbReference type="OrthoDB" id="5577209at2759"/>
<dbReference type="CDD" id="cd14364">
    <property type="entry name" value="CUE_ASCC2"/>
    <property type="match status" value="1"/>
</dbReference>
<dbReference type="Gene3D" id="1.10.8.10">
    <property type="entry name" value="DNA helicase RuvA subunit, C-terminal domain"/>
    <property type="match status" value="1"/>
</dbReference>
<sequence length="665" mass="74721">MTTTLQRQIDSALEGPSDNSYIAWLVDEATPLNTAIEHALLNKFDEDIPQASEQLSQEVVLRIYEKLDESLQKAETQEQARCLQTGCVLVGATLFDLACSFCKSEPERLQILLDRLCEHAPWLSTEIEASADLLIEQLEQFQDKYAEHVESEEGDFNSDFVGKISDDIEWYQSMSWSWLCLIEFCPLSVSALLQDSRFILELAKTSDVATKLLLKLGNDSHSAEPDKIVTCKELIRKLKWQWIGLAYEVLKPLFKSTTSGSSTDNSIGQQTNISVLLDILEALETTDTSLTPFENAPFLLDLEFRFGLRQMITIATAMTGQLDSAQLDYVTMSIEQLVSMTNPLYRDGLDSLSKRVQDAEEPLPDVDDVAKALAAVSLDRVTDVAAIAQVQEMIPNLGNGFVRACLSHYNNNTEAVVNALLEDNLPPSLAEIDRTTEDWTAPDKNDSKTPTSKVLETRRNVFDKDEFDIFHHNTLDWSRVSKGKSQNNANVGKPDDDMLNRVMELARRIAEEDEYDDTYDETAQDGVVADTPDAMENLTADPIRPWEGVLVRQYESDPSVLERGKDARKSTARQALRAKTSLSDEQIEGWYIMFQRNPNRQRVLDTHGWNGEQTSVERPASSASKQSVDTGGNSSKANHSQKEKNKAKVGNHDRKKQHSRKMQNV</sequence>
<dbReference type="InterPro" id="IPR052586">
    <property type="entry name" value="ASCC2"/>
</dbReference>
<reference evidence="3 4" key="1">
    <citation type="journal article" date="2015" name="Genome Biol. Evol.">
        <title>Phylogenomic analyses indicate that early fungi evolved digesting cell walls of algal ancestors of land plants.</title>
        <authorList>
            <person name="Chang Y."/>
            <person name="Wang S."/>
            <person name="Sekimoto S."/>
            <person name="Aerts A.L."/>
            <person name="Choi C."/>
            <person name="Clum A."/>
            <person name="LaButti K.M."/>
            <person name="Lindquist E.A."/>
            <person name="Yee Ngan C."/>
            <person name="Ohm R.A."/>
            <person name="Salamov A.A."/>
            <person name="Grigoriev I.V."/>
            <person name="Spatafora J.W."/>
            <person name="Berbee M.L."/>
        </authorList>
    </citation>
    <scope>NUCLEOTIDE SEQUENCE [LARGE SCALE GENOMIC DNA]</scope>
    <source>
        <strain evidence="3 4">NRRL 1564</strain>
    </source>
</reference>
<feature type="compositionally biased region" description="Basic and acidic residues" evidence="1">
    <location>
        <begin position="560"/>
        <end position="569"/>
    </location>
</feature>
<feature type="compositionally biased region" description="Basic residues" evidence="1">
    <location>
        <begin position="653"/>
        <end position="665"/>
    </location>
</feature>
<dbReference type="GO" id="GO:0043130">
    <property type="term" value="F:ubiquitin binding"/>
    <property type="evidence" value="ECO:0007669"/>
    <property type="project" value="InterPro"/>
</dbReference>
<dbReference type="SUPFAM" id="SSF46934">
    <property type="entry name" value="UBA-like"/>
    <property type="match status" value="1"/>
</dbReference>
<gene>
    <name evidence="3" type="ORF">COEREDRAFT_79891</name>
</gene>
<dbReference type="Pfam" id="PF02845">
    <property type="entry name" value="CUE"/>
    <property type="match status" value="1"/>
</dbReference>
<keyword evidence="4" id="KW-1185">Reference proteome</keyword>
<accession>A0A2G5BHC8</accession>
<name>A0A2G5BHC8_COERN</name>
<feature type="domain" description="CUE" evidence="2">
    <location>
        <begin position="382"/>
        <end position="425"/>
    </location>
</feature>
<feature type="compositionally biased region" description="Polar residues" evidence="1">
    <location>
        <begin position="611"/>
        <end position="638"/>
    </location>
</feature>
<dbReference type="InterPro" id="IPR009060">
    <property type="entry name" value="UBA-like_sf"/>
</dbReference>
<organism evidence="3 4">
    <name type="scientific">Coemansia reversa (strain ATCC 12441 / NRRL 1564)</name>
    <dbReference type="NCBI Taxonomy" id="763665"/>
    <lineage>
        <taxon>Eukaryota</taxon>
        <taxon>Fungi</taxon>
        <taxon>Fungi incertae sedis</taxon>
        <taxon>Zoopagomycota</taxon>
        <taxon>Kickxellomycotina</taxon>
        <taxon>Kickxellomycetes</taxon>
        <taxon>Kickxellales</taxon>
        <taxon>Kickxellaceae</taxon>
        <taxon>Coemansia</taxon>
    </lineage>
</organism>
<dbReference type="PROSITE" id="PS51140">
    <property type="entry name" value="CUE"/>
    <property type="match status" value="1"/>
</dbReference>
<feature type="region of interest" description="Disordered" evidence="1">
    <location>
        <begin position="557"/>
        <end position="580"/>
    </location>
</feature>
<evidence type="ECO:0000256" key="1">
    <source>
        <dbReference type="SAM" id="MobiDB-lite"/>
    </source>
</evidence>